<dbReference type="AlphaFoldDB" id="A0A0A1MKV5"/>
<sequence length="44" mass="4880">MKKKLLLKIVRLSVTRDVEVILNVFGGTRNHEISSMGQVITAPS</sequence>
<evidence type="ECO:0000313" key="1">
    <source>
        <dbReference type="EMBL" id="CEI80302.1"/>
    </source>
</evidence>
<dbReference type="Proteomes" id="UP000040453">
    <property type="component" value="Unassembled WGS sequence"/>
</dbReference>
<organism evidence="1 2">
    <name type="scientific">Oceanobacillus oncorhynchi</name>
    <dbReference type="NCBI Taxonomy" id="545501"/>
    <lineage>
        <taxon>Bacteria</taxon>
        <taxon>Bacillati</taxon>
        <taxon>Bacillota</taxon>
        <taxon>Bacilli</taxon>
        <taxon>Bacillales</taxon>
        <taxon>Bacillaceae</taxon>
        <taxon>Oceanobacillus</taxon>
    </lineage>
</organism>
<reference evidence="1 2" key="1">
    <citation type="submission" date="2014-11" db="EMBL/GenBank/DDBJ databases">
        <authorList>
            <person name="Urmite Genomes Urmite Genomes"/>
        </authorList>
    </citation>
    <scope>NUCLEOTIDE SEQUENCE [LARGE SCALE GENOMIC DNA]</scope>
    <source>
        <strain evidence="1 2">Oc5</strain>
    </source>
</reference>
<protein>
    <submittedName>
        <fullName evidence="1">Uncharacterized protein</fullName>
    </submittedName>
</protein>
<keyword evidence="2" id="KW-1185">Reference proteome</keyword>
<gene>
    <name evidence="1" type="ORF">BN997_00105</name>
</gene>
<dbReference type="STRING" id="545501.BN997_00105"/>
<name>A0A0A1MKV5_9BACI</name>
<accession>A0A0A1MKV5</accession>
<dbReference type="EMBL" id="CDGG01000001">
    <property type="protein sequence ID" value="CEI80302.1"/>
    <property type="molecule type" value="Genomic_DNA"/>
</dbReference>
<evidence type="ECO:0000313" key="2">
    <source>
        <dbReference type="Proteomes" id="UP000040453"/>
    </source>
</evidence>
<proteinExistence type="predicted"/>